<dbReference type="GO" id="GO:0160102">
    <property type="term" value="F:tRNA (guanine(10)-N2)-methyltransferase activity"/>
    <property type="evidence" value="ECO:0007669"/>
    <property type="project" value="UniProtKB-EC"/>
</dbReference>
<keyword evidence="15" id="KW-1185">Reference proteome</keyword>
<gene>
    <name evidence="14" type="ORF">IMSHALPRED_003676</name>
</gene>
<dbReference type="AlphaFoldDB" id="A0A8H3J7T9"/>
<dbReference type="SUPFAM" id="SSF53335">
    <property type="entry name" value="S-adenosyl-L-methionine-dependent methyltransferases"/>
    <property type="match status" value="1"/>
</dbReference>
<dbReference type="PROSITE" id="PS00092">
    <property type="entry name" value="N6_MTASE"/>
    <property type="match status" value="1"/>
</dbReference>
<comment type="caution">
    <text evidence="14">The sequence shown here is derived from an EMBL/GenBank/DDBJ whole genome shotgun (WGS) entry which is preliminary data.</text>
</comment>
<comment type="subcellular location">
    <subcellularLocation>
        <location evidence="1">Cytoplasm</location>
    </subcellularLocation>
</comment>
<evidence type="ECO:0000256" key="9">
    <source>
        <dbReference type="ARBA" id="ARBA00066937"/>
    </source>
</evidence>
<feature type="coiled-coil region" evidence="11">
    <location>
        <begin position="461"/>
        <end position="495"/>
    </location>
</feature>
<name>A0A8H3J7T9_9LECA</name>
<dbReference type="PIRSF" id="PIRSF017259">
    <property type="entry name" value="tRNA_mtfrase_TRM11"/>
    <property type="match status" value="1"/>
</dbReference>
<evidence type="ECO:0000256" key="1">
    <source>
        <dbReference type="ARBA" id="ARBA00004496"/>
    </source>
</evidence>
<evidence type="ECO:0000256" key="6">
    <source>
        <dbReference type="ARBA" id="ARBA00022691"/>
    </source>
</evidence>
<dbReference type="GO" id="GO:0005737">
    <property type="term" value="C:cytoplasm"/>
    <property type="evidence" value="ECO:0007669"/>
    <property type="project" value="UniProtKB-SubCell"/>
</dbReference>
<dbReference type="Pfam" id="PF25904">
    <property type="entry name" value="Tmrp11_N"/>
    <property type="match status" value="1"/>
</dbReference>
<dbReference type="InterPro" id="IPR016691">
    <property type="entry name" value="TRMT11"/>
</dbReference>
<keyword evidence="11" id="KW-0175">Coiled coil</keyword>
<dbReference type="OrthoDB" id="296065at2759"/>
<organism evidence="14 15">
    <name type="scientific">Imshaugia aleurites</name>
    <dbReference type="NCBI Taxonomy" id="172621"/>
    <lineage>
        <taxon>Eukaryota</taxon>
        <taxon>Fungi</taxon>
        <taxon>Dikarya</taxon>
        <taxon>Ascomycota</taxon>
        <taxon>Pezizomycotina</taxon>
        <taxon>Lecanoromycetes</taxon>
        <taxon>OSLEUM clade</taxon>
        <taxon>Lecanoromycetidae</taxon>
        <taxon>Lecanorales</taxon>
        <taxon>Lecanorineae</taxon>
        <taxon>Parmeliaceae</taxon>
        <taxon>Imshaugia</taxon>
    </lineage>
</organism>
<evidence type="ECO:0000256" key="10">
    <source>
        <dbReference type="PROSITE-ProRule" id="PRU00959"/>
    </source>
</evidence>
<keyword evidence="2" id="KW-0963">Cytoplasm</keyword>
<dbReference type="Gene3D" id="3.40.50.150">
    <property type="entry name" value="Vaccinia Virus protein VP39"/>
    <property type="match status" value="1"/>
</dbReference>
<evidence type="ECO:0000256" key="8">
    <source>
        <dbReference type="ARBA" id="ARBA00022884"/>
    </source>
</evidence>
<dbReference type="Pfam" id="PF01170">
    <property type="entry name" value="UPF0020"/>
    <property type="match status" value="1"/>
</dbReference>
<dbReference type="GO" id="GO:0032259">
    <property type="term" value="P:methylation"/>
    <property type="evidence" value="ECO:0007669"/>
    <property type="project" value="UniProtKB-UniRule"/>
</dbReference>
<evidence type="ECO:0000259" key="12">
    <source>
        <dbReference type="Pfam" id="PF01170"/>
    </source>
</evidence>
<evidence type="ECO:0000256" key="5">
    <source>
        <dbReference type="ARBA" id="ARBA00022679"/>
    </source>
</evidence>
<keyword evidence="4 10" id="KW-0489">Methyltransferase</keyword>
<evidence type="ECO:0000256" key="2">
    <source>
        <dbReference type="ARBA" id="ARBA00022490"/>
    </source>
</evidence>
<keyword evidence="3 10" id="KW-0820">tRNA-binding</keyword>
<evidence type="ECO:0000256" key="11">
    <source>
        <dbReference type="SAM" id="Coils"/>
    </source>
</evidence>
<evidence type="ECO:0000256" key="4">
    <source>
        <dbReference type="ARBA" id="ARBA00022603"/>
    </source>
</evidence>
<evidence type="ECO:0000259" key="13">
    <source>
        <dbReference type="Pfam" id="PF25904"/>
    </source>
</evidence>
<evidence type="ECO:0000313" key="14">
    <source>
        <dbReference type="EMBL" id="CAF9942426.1"/>
    </source>
</evidence>
<reference evidence="14" key="1">
    <citation type="submission" date="2021-03" db="EMBL/GenBank/DDBJ databases">
        <authorList>
            <person name="Tagirdzhanova G."/>
        </authorList>
    </citation>
    <scope>NUCLEOTIDE SEQUENCE</scope>
</reference>
<feature type="domain" description="tRNA (guanine(10)-N(2))-methyltransferase TRMT11 N-terminal" evidence="13">
    <location>
        <begin position="1"/>
        <end position="166"/>
    </location>
</feature>
<dbReference type="GO" id="GO:0008033">
    <property type="term" value="P:tRNA processing"/>
    <property type="evidence" value="ECO:0007669"/>
    <property type="project" value="UniProtKB-UniRule"/>
</dbReference>
<dbReference type="PANTHER" id="PTHR13370">
    <property type="entry name" value="RNA METHYLASE-RELATED"/>
    <property type="match status" value="1"/>
</dbReference>
<evidence type="ECO:0000256" key="7">
    <source>
        <dbReference type="ARBA" id="ARBA00022694"/>
    </source>
</evidence>
<evidence type="ECO:0000313" key="15">
    <source>
        <dbReference type="Proteomes" id="UP000664534"/>
    </source>
</evidence>
<keyword evidence="7 10" id="KW-0819">tRNA processing</keyword>
<dbReference type="InterPro" id="IPR059073">
    <property type="entry name" value="TRMT11_N"/>
</dbReference>
<dbReference type="InterPro" id="IPR002052">
    <property type="entry name" value="DNA_methylase_N6_adenine_CS"/>
</dbReference>
<dbReference type="EC" id="2.1.1.214" evidence="9"/>
<keyword evidence="6 10" id="KW-0949">S-adenosyl-L-methionine</keyword>
<evidence type="ECO:0000256" key="3">
    <source>
        <dbReference type="ARBA" id="ARBA00022555"/>
    </source>
</evidence>
<dbReference type="GO" id="GO:0000049">
    <property type="term" value="F:tRNA binding"/>
    <property type="evidence" value="ECO:0007669"/>
    <property type="project" value="UniProtKB-UniRule"/>
</dbReference>
<dbReference type="GO" id="GO:0043527">
    <property type="term" value="C:tRNA methyltransferase complex"/>
    <property type="evidence" value="ECO:0007669"/>
    <property type="project" value="UniProtKB-ARBA"/>
</dbReference>
<feature type="domain" description="Ribosomal RNA large subunit methyltransferase K/L-like methyltransferase" evidence="12">
    <location>
        <begin position="177"/>
        <end position="290"/>
    </location>
</feature>
<keyword evidence="8 10" id="KW-0694">RNA-binding</keyword>
<dbReference type="InterPro" id="IPR029063">
    <property type="entry name" value="SAM-dependent_MTases_sf"/>
</dbReference>
<dbReference type="Proteomes" id="UP000664534">
    <property type="component" value="Unassembled WGS sequence"/>
</dbReference>
<dbReference type="PROSITE" id="PS51627">
    <property type="entry name" value="SAM_MT_TRM11"/>
    <property type="match status" value="1"/>
</dbReference>
<comment type="similarity">
    <text evidence="10">Belongs to the class I-like SAM-binding methyltransferase superfamily. TRM11 methyltransferase family.</text>
</comment>
<dbReference type="PANTHER" id="PTHR13370:SF3">
    <property type="entry name" value="TRNA (GUANINE(10)-N2)-METHYLTRANSFERASE HOMOLOG"/>
    <property type="match status" value="1"/>
</dbReference>
<dbReference type="InterPro" id="IPR000241">
    <property type="entry name" value="RlmKL-like_Mtase"/>
</dbReference>
<dbReference type="EMBL" id="CAJPDT010000185">
    <property type="protein sequence ID" value="CAF9942426.1"/>
    <property type="molecule type" value="Genomic_DNA"/>
</dbReference>
<keyword evidence="5 10" id="KW-0808">Transferase</keyword>
<protein>
    <recommendedName>
        <fullName evidence="9">tRNA (guanine(10)-N(2))-methyltransferase</fullName>
        <ecNumber evidence="9">2.1.1.214</ecNumber>
    </recommendedName>
</protein>
<sequence length="520" mass="59033">MDFLIRFVQVHESFRRPEIQALAVLANVNVEFLSYSENSPFSIVRLKDDAAARSLLSRSISSKGIYELWGSGIDYDELHADIAQRTRDKWPQYRSHSFRFELDTFCGSRTLLKQKAIIESFNYMGFNGPIRMRDAEQTFTIFEEYEHNVPVPKKIYLGRYLGGTSRHAIVDYSLKTRDYINTTSMDSELALLTANLSLAAPDKIFYDPFVGTGSFPIACSHFGARTMGSDIDGRMVRGKQGKDIKTNFRQYGLLDRYLDGFISDLTHSPLRRGRWLDAIVGDPPYGVREGLKVLGTKDGSGKEAVFVDGEASHLQDRYIPPKKPYSFEAMLEDLLEFAAFMLVDGGRLSLWMPTANDEDIVLGIPAHPCLALVSVCVQIFNKWSRRLLTYQRLPDSEVTGDLSVRQREAARGSNANDLNSFRKRYFEGFKPPPANDEAKEMAAVELKRPLGSDEKSVSDAMLAKRKELDELKNRAMEKEKELRALENTLARKGEERKAEIETLEKDLGHERQAWMSTANE</sequence>
<accession>A0A8H3J7T9</accession>
<proteinExistence type="inferred from homology"/>